<reference evidence="2 3" key="1">
    <citation type="journal article" date="2019" name="Int. J. Syst. Evol. Microbiol.">
        <title>The Global Catalogue of Microorganisms (GCM) 10K type strain sequencing project: providing services to taxonomists for standard genome sequencing and annotation.</title>
        <authorList>
            <consortium name="The Broad Institute Genomics Platform"/>
            <consortium name="The Broad Institute Genome Sequencing Center for Infectious Disease"/>
            <person name="Wu L."/>
            <person name="Ma J."/>
        </authorList>
    </citation>
    <scope>NUCLEOTIDE SEQUENCE [LARGE SCALE GENOMIC DNA]</scope>
    <source>
        <strain evidence="2 3">JCM 15672</strain>
    </source>
</reference>
<dbReference type="Proteomes" id="UP001501196">
    <property type="component" value="Unassembled WGS sequence"/>
</dbReference>
<keyword evidence="3" id="KW-1185">Reference proteome</keyword>
<feature type="compositionally biased region" description="Polar residues" evidence="1">
    <location>
        <begin position="34"/>
        <end position="43"/>
    </location>
</feature>
<evidence type="ECO:0000313" key="3">
    <source>
        <dbReference type="Proteomes" id="UP001501196"/>
    </source>
</evidence>
<accession>A0ABN2TX69</accession>
<feature type="region of interest" description="Disordered" evidence="1">
    <location>
        <begin position="23"/>
        <end position="53"/>
    </location>
</feature>
<organism evidence="2 3">
    <name type="scientific">Agromyces tropicus</name>
    <dbReference type="NCBI Taxonomy" id="555371"/>
    <lineage>
        <taxon>Bacteria</taxon>
        <taxon>Bacillati</taxon>
        <taxon>Actinomycetota</taxon>
        <taxon>Actinomycetes</taxon>
        <taxon>Micrococcales</taxon>
        <taxon>Microbacteriaceae</taxon>
        <taxon>Agromyces</taxon>
    </lineage>
</organism>
<evidence type="ECO:0000313" key="2">
    <source>
        <dbReference type="EMBL" id="GAA2023276.1"/>
    </source>
</evidence>
<gene>
    <name evidence="2" type="ORF">GCM10009819_02470</name>
</gene>
<comment type="caution">
    <text evidence="2">The sequence shown here is derived from an EMBL/GenBank/DDBJ whole genome shotgun (WGS) entry which is preliminary data.</text>
</comment>
<protein>
    <submittedName>
        <fullName evidence="2">Uncharacterized protein</fullName>
    </submittedName>
</protein>
<proteinExistence type="predicted"/>
<dbReference type="EMBL" id="BAAAPW010000001">
    <property type="protein sequence ID" value="GAA2023276.1"/>
    <property type="molecule type" value="Genomic_DNA"/>
</dbReference>
<evidence type="ECO:0000256" key="1">
    <source>
        <dbReference type="SAM" id="MobiDB-lite"/>
    </source>
</evidence>
<name>A0ABN2TX69_9MICO</name>
<sequence>MREAEPRNGLVDHVLGIVDDLLHENVPSPRPHTSGPSPSTLTRHSPAKLPPAAPIMKGLSAFWGAPFPASEPRE</sequence>